<sequence length="210" mass="23862">MVAALLFLRKTFTNLAKVERGVSTLMKNLTTITFLIICSLARAELIPVDDSKFNLCKPYGCTYHEWYFESDPSLRYIAVGYEDGIDYSLERVGKDGKLNLLLKVNPIVKDSNNKFWWGYPWSTKDILIQKTDGKIYLYASFEHCIERDGNIIVPEWQATMPALLLSGEYGKWNLAQEQYDYQLYSLSELAVKSNIANRSISCASSAPGAQ</sequence>
<dbReference type="EMBL" id="CP118605">
    <property type="protein sequence ID" value="WGL18332.1"/>
    <property type="molecule type" value="Genomic_DNA"/>
</dbReference>
<organism evidence="1 2">
    <name type="scientific">Microbulbifer bruguierae</name>
    <dbReference type="NCBI Taxonomy" id="3029061"/>
    <lineage>
        <taxon>Bacteria</taxon>
        <taxon>Pseudomonadati</taxon>
        <taxon>Pseudomonadota</taxon>
        <taxon>Gammaproteobacteria</taxon>
        <taxon>Cellvibrionales</taxon>
        <taxon>Microbulbiferaceae</taxon>
        <taxon>Microbulbifer</taxon>
    </lineage>
</organism>
<accession>A0ABY8NKU5</accession>
<protein>
    <submittedName>
        <fullName evidence="1">Uncharacterized protein</fullName>
    </submittedName>
</protein>
<keyword evidence="2" id="KW-1185">Reference proteome</keyword>
<evidence type="ECO:0000313" key="1">
    <source>
        <dbReference type="EMBL" id="WGL18332.1"/>
    </source>
</evidence>
<evidence type="ECO:0000313" key="2">
    <source>
        <dbReference type="Proteomes" id="UP001236500"/>
    </source>
</evidence>
<reference evidence="1 2" key="1">
    <citation type="submission" date="2023-02" db="EMBL/GenBank/DDBJ databases">
        <title>Description and genomic characterization of Microbulbifer bruguierae sp. nov., isolated from the sediment of mangrove plant Bruguiera sexangula.</title>
        <authorList>
            <person name="Long M."/>
        </authorList>
    </citation>
    <scope>NUCLEOTIDE SEQUENCE [LARGE SCALE GENOMIC DNA]</scope>
    <source>
        <strain evidence="1 2">H12</strain>
    </source>
</reference>
<name>A0ABY8NKU5_9GAMM</name>
<gene>
    <name evidence="1" type="ORF">PVT68_08560</name>
</gene>
<dbReference type="RefSeq" id="WP_280322314.1">
    <property type="nucleotide sequence ID" value="NZ_CP118605.1"/>
</dbReference>
<proteinExistence type="predicted"/>
<dbReference type="Proteomes" id="UP001236500">
    <property type="component" value="Chromosome"/>
</dbReference>